<dbReference type="Gene3D" id="3.20.20.70">
    <property type="entry name" value="Aldolase class I"/>
    <property type="match status" value="1"/>
</dbReference>
<dbReference type="RefSeq" id="WP_095421578.1">
    <property type="nucleotide sequence ID" value="NZ_CP022990.1"/>
</dbReference>
<dbReference type="OrthoDB" id="8878499at2"/>
<name>A0A248VS38_9BURK</name>
<dbReference type="SUPFAM" id="SSF51569">
    <property type="entry name" value="Aldolase"/>
    <property type="match status" value="1"/>
</dbReference>
<dbReference type="AlphaFoldDB" id="A0A248VS38"/>
<evidence type="ECO:0000313" key="3">
    <source>
        <dbReference type="Proteomes" id="UP000215158"/>
    </source>
</evidence>
<dbReference type="SMART" id="SM01130">
    <property type="entry name" value="DHDPS"/>
    <property type="match status" value="1"/>
</dbReference>
<dbReference type="CDD" id="cd00408">
    <property type="entry name" value="DHDPS-like"/>
    <property type="match status" value="1"/>
</dbReference>
<dbReference type="GO" id="GO:0016829">
    <property type="term" value="F:lyase activity"/>
    <property type="evidence" value="ECO:0007669"/>
    <property type="project" value="UniProtKB-KW"/>
</dbReference>
<keyword evidence="1" id="KW-0456">Lyase</keyword>
<evidence type="ECO:0000313" key="2">
    <source>
        <dbReference type="EMBL" id="ASW01685.1"/>
    </source>
</evidence>
<sequence>MNLSPISDGEFAASVMAVPPLARRADYTIDAAQNRALIRHIEAGGVRTLLYGGNANLYHMAVSEYRELLDLLADAAGEGTRVIPAIGPDYGKMQDQARILAQTRYRTAMVLPLGGLTTSEGVEAGLTRVADIAGMPLTLYIKSENYVEADALARLIDRGTLIAVKYAIVRKNTADDPYLRRLLQQVAATRVVSGMGERPALVHLREFGLATWTTGSGCIAPRMVAALLQAVKTGDRATAQRLYDAFLPLETLRENLSLIRVLHDAVTFSKLADMGPILPLLSSTPPEHHAKIDHAARALLALEHEFAHANPHASQPTL</sequence>
<gene>
    <name evidence="2" type="ORF">CJU94_26395</name>
</gene>
<evidence type="ECO:0000256" key="1">
    <source>
        <dbReference type="ARBA" id="ARBA00023239"/>
    </source>
</evidence>
<dbReference type="KEGG" id="parb:CJU94_26395"/>
<keyword evidence="3" id="KW-1185">Reference proteome</keyword>
<accession>A0A248VS38</accession>
<proteinExistence type="predicted"/>
<organism evidence="2 3">
    <name type="scientific">Paraburkholderia aromaticivorans</name>
    <dbReference type="NCBI Taxonomy" id="2026199"/>
    <lineage>
        <taxon>Bacteria</taxon>
        <taxon>Pseudomonadati</taxon>
        <taxon>Pseudomonadota</taxon>
        <taxon>Betaproteobacteria</taxon>
        <taxon>Burkholderiales</taxon>
        <taxon>Burkholderiaceae</taxon>
        <taxon>Paraburkholderia</taxon>
    </lineage>
</organism>
<reference evidence="2 3" key="1">
    <citation type="submission" date="2017-08" db="EMBL/GenBank/DDBJ databases">
        <title>Identification and genetic characteristics of simultaneous BTEX- and naphthalene-degrading Paraburkholderia sp. BN5 isolated from petroleum-contaminated soil.</title>
        <authorList>
            <person name="Lee Y."/>
            <person name="Jeon C.O."/>
        </authorList>
    </citation>
    <scope>NUCLEOTIDE SEQUENCE [LARGE SCALE GENOMIC DNA]</scope>
    <source>
        <strain evidence="2 3">BN5</strain>
    </source>
</reference>
<dbReference type="EMBL" id="CP022990">
    <property type="protein sequence ID" value="ASW01685.1"/>
    <property type="molecule type" value="Genomic_DNA"/>
</dbReference>
<dbReference type="InterPro" id="IPR013785">
    <property type="entry name" value="Aldolase_TIM"/>
</dbReference>
<dbReference type="Proteomes" id="UP000215158">
    <property type="component" value="Chromosome 2"/>
</dbReference>
<protein>
    <submittedName>
        <fullName evidence="2">Dihydrodipicolinate synthase family protein</fullName>
    </submittedName>
</protein>
<dbReference type="InterPro" id="IPR002220">
    <property type="entry name" value="DapA-like"/>
</dbReference>